<organism evidence="1 2">
    <name type="scientific">Aureobasidium subglaciale (strain EXF-2481)</name>
    <name type="common">Aureobasidium pullulans var. subglaciale</name>
    <dbReference type="NCBI Taxonomy" id="1043005"/>
    <lineage>
        <taxon>Eukaryota</taxon>
        <taxon>Fungi</taxon>
        <taxon>Dikarya</taxon>
        <taxon>Ascomycota</taxon>
        <taxon>Pezizomycotina</taxon>
        <taxon>Dothideomycetes</taxon>
        <taxon>Dothideomycetidae</taxon>
        <taxon>Dothideales</taxon>
        <taxon>Saccotheciaceae</taxon>
        <taxon>Aureobasidium</taxon>
    </lineage>
</organism>
<accession>A0A074Y415</accession>
<evidence type="ECO:0000313" key="1">
    <source>
        <dbReference type="EMBL" id="KEQ92538.1"/>
    </source>
</evidence>
<proteinExistence type="predicted"/>
<reference evidence="1 2" key="1">
    <citation type="journal article" date="2014" name="BMC Genomics">
        <title>Genome sequencing of four Aureobasidium pullulans varieties: biotechnological potential, stress tolerance, and description of new species.</title>
        <authorList>
            <person name="Gostin Ar C."/>
            <person name="Ohm R.A."/>
            <person name="Kogej T."/>
            <person name="Sonjak S."/>
            <person name="Turk M."/>
            <person name="Zajc J."/>
            <person name="Zalar P."/>
            <person name="Grube M."/>
            <person name="Sun H."/>
            <person name="Han J."/>
            <person name="Sharma A."/>
            <person name="Chiniquy J."/>
            <person name="Ngan C.Y."/>
            <person name="Lipzen A."/>
            <person name="Barry K."/>
            <person name="Grigoriev I.V."/>
            <person name="Gunde-Cimerman N."/>
        </authorList>
    </citation>
    <scope>NUCLEOTIDE SEQUENCE [LARGE SCALE GENOMIC DNA]</scope>
    <source>
        <strain evidence="1 2">EXF-2481</strain>
    </source>
</reference>
<name>A0A074Y415_AURSE</name>
<gene>
    <name evidence="1" type="ORF">AUEXF2481DRAFT_422178</name>
</gene>
<dbReference type="EMBL" id="KL584770">
    <property type="protein sequence ID" value="KEQ92538.1"/>
    <property type="molecule type" value="Genomic_DNA"/>
</dbReference>
<protein>
    <submittedName>
        <fullName evidence="1">Uncharacterized protein</fullName>
    </submittedName>
</protein>
<dbReference type="InParanoid" id="A0A074Y415"/>
<evidence type="ECO:0000313" key="2">
    <source>
        <dbReference type="Proteomes" id="UP000030641"/>
    </source>
</evidence>
<sequence>MPRDKKKKASTTHFHKSSASTSTHLYPLYQPLPTLTKASAHSPLIPQRKTLVLRWKGKKKIVPFHVLHPFHYIVNPCTRLSLKIPNSLSSQTPFSAAMLHMRKIERKIVPVDPSLSLSLSLHKTIARFPRNVHARLTFYFYTTEKRLQSRELCTC</sequence>
<dbReference type="AlphaFoldDB" id="A0A074Y415"/>
<dbReference type="RefSeq" id="XP_013341069.1">
    <property type="nucleotide sequence ID" value="XM_013485615.1"/>
</dbReference>
<dbReference type="Proteomes" id="UP000030641">
    <property type="component" value="Unassembled WGS sequence"/>
</dbReference>
<dbReference type="HOGENOM" id="CLU_1695135_0_0_1"/>
<dbReference type="GeneID" id="25367084"/>
<keyword evidence="2" id="KW-1185">Reference proteome</keyword>